<accession>A0A8H4IUQ2</accession>
<comment type="caution">
    <text evidence="1">The sequence shown here is derived from an EMBL/GenBank/DDBJ whole genome shotgun (WGS) entry which is preliminary data.</text>
</comment>
<dbReference type="AlphaFoldDB" id="A0A8H4IUQ2"/>
<gene>
    <name evidence="1" type="ORF">GTA08_BOTSDO06453</name>
</gene>
<dbReference type="EMBL" id="WWBZ02000040">
    <property type="protein sequence ID" value="KAF4305493.1"/>
    <property type="molecule type" value="Genomic_DNA"/>
</dbReference>
<reference evidence="1" key="1">
    <citation type="submission" date="2020-04" db="EMBL/GenBank/DDBJ databases">
        <title>Genome Assembly and Annotation of Botryosphaeria dothidea sdau 11-99, a Latent Pathogen of Apple Fruit Ring Rot in China.</title>
        <authorList>
            <person name="Yu C."/>
            <person name="Diao Y."/>
            <person name="Lu Q."/>
            <person name="Zhao J."/>
            <person name="Cui S."/>
            <person name="Peng C."/>
            <person name="He B."/>
            <person name="Liu H."/>
        </authorList>
    </citation>
    <scope>NUCLEOTIDE SEQUENCE [LARGE SCALE GENOMIC DNA]</scope>
    <source>
        <strain evidence="1">Sdau11-99</strain>
    </source>
</reference>
<organism evidence="1 2">
    <name type="scientific">Botryosphaeria dothidea</name>
    <dbReference type="NCBI Taxonomy" id="55169"/>
    <lineage>
        <taxon>Eukaryota</taxon>
        <taxon>Fungi</taxon>
        <taxon>Dikarya</taxon>
        <taxon>Ascomycota</taxon>
        <taxon>Pezizomycotina</taxon>
        <taxon>Dothideomycetes</taxon>
        <taxon>Dothideomycetes incertae sedis</taxon>
        <taxon>Botryosphaeriales</taxon>
        <taxon>Botryosphaeriaceae</taxon>
        <taxon>Botryosphaeria</taxon>
    </lineage>
</organism>
<dbReference type="OrthoDB" id="2099276at2759"/>
<evidence type="ECO:0000313" key="2">
    <source>
        <dbReference type="Proteomes" id="UP000572817"/>
    </source>
</evidence>
<proteinExistence type="predicted"/>
<dbReference type="InterPro" id="IPR038883">
    <property type="entry name" value="AN11006-like"/>
</dbReference>
<protein>
    <submittedName>
        <fullName evidence="1">Uncharacterized protein</fullName>
    </submittedName>
</protein>
<dbReference type="PANTHER" id="PTHR42085">
    <property type="entry name" value="F-BOX DOMAIN-CONTAINING PROTEIN"/>
    <property type="match status" value="1"/>
</dbReference>
<keyword evidence="2" id="KW-1185">Reference proteome</keyword>
<dbReference type="Proteomes" id="UP000572817">
    <property type="component" value="Unassembled WGS sequence"/>
</dbReference>
<dbReference type="PANTHER" id="PTHR42085:SF6">
    <property type="entry name" value="F-BOX DOMAIN-CONTAINING PROTEIN"/>
    <property type="match status" value="1"/>
</dbReference>
<evidence type="ECO:0000313" key="1">
    <source>
        <dbReference type="EMBL" id="KAF4305493.1"/>
    </source>
</evidence>
<name>A0A8H4IUQ2_9PEZI</name>
<sequence length="525" mass="59494">MRQRRVCEFFSSRDCTHRRSIFDLSPETRRRIYEYANLVTGYIVELCPRDSSHNPLREEFTDEQSTIFRNLSLTSRDVSAEVGQIFYSSNSFLFIYKEKTGFSLLRNVRAQSVQALGSLTIILNSDSRGKNVGCYHVDGERPDGFIRSSYPSHQSMLREWQDTLTNYILVNLHSRLQLHIVADTGDIEAAQLILDPLLNLPTAPIAACSIRLGPRGNAELQSLADRAVLTATGTYRADEPFRFLDLPHELRRHILTYTDLVTPSCEVAWYPAGPFNRAPAFVVRDGESGRCARPNHDIDDEGRYDMAYHAHRGCQHRQCWRAAAQTSCFCRRRHAAASTARNRCRCWEPPLSLFLVCRAVRAESLAVFFRHNRFVILPDGRHQLGPVGAPPRRLAASVFLADVVARWGMLRHLRKVDVVLYYEQGRSAEALRTGTDPAWADWLRTIEMVAPRDDEGVEDAVASDEDALNLPKLTLKAVFPAYVPYYSEGRYTKEESAAIMAAHGRTLAPLKLWVRQGLNLITGLP</sequence>